<dbReference type="GO" id="GO:0016787">
    <property type="term" value="F:hydrolase activity"/>
    <property type="evidence" value="ECO:0007669"/>
    <property type="project" value="UniProtKB-KW"/>
</dbReference>
<sequence length="257" mass="26254">MLGHSHAMSGLAAGAATLPWAGQAGVTGPVEQLAWVAAWGGFAMLPDLDQGGIHWRGVMPSATGSTVARMWGPVTTTLASVVGKIAGGHRQGTHDLLLAPVIFGLLTVLATHHPIASMVVIALGIGLALQALHVVIPGKVEQTVIGNVVISALGAWWVTGTASHTLEWLPWAVAGGVVVHILGDWLTVGGVPVPLTWVGGHSARLSAGLFKTGARAEHVVATMFAVAAVVLVVIHSPLQGYVAPVVQPVLTSAHITP</sequence>
<keyword evidence="3" id="KW-1185">Reference proteome</keyword>
<keyword evidence="1" id="KW-1133">Transmembrane helix</keyword>
<keyword evidence="1" id="KW-0812">Transmembrane</keyword>
<reference evidence="2 3" key="1">
    <citation type="submission" date="2018-03" db="EMBL/GenBank/DDBJ databases">
        <title>Genomic Encyclopedia of Archaeal and Bacterial Type Strains, Phase II (KMG-II): from individual species to whole genera.</title>
        <authorList>
            <person name="Goeker M."/>
        </authorList>
    </citation>
    <scope>NUCLEOTIDE SEQUENCE [LARGE SCALE GENOMIC DNA]</scope>
    <source>
        <strain evidence="2 3">DSM 44889</strain>
    </source>
</reference>
<comment type="caution">
    <text evidence="2">The sequence shown here is derived from an EMBL/GenBank/DDBJ whole genome shotgun (WGS) entry which is preliminary data.</text>
</comment>
<accession>A0A315ZLI7</accession>
<keyword evidence="1" id="KW-0472">Membrane</keyword>
<gene>
    <name evidence="2" type="ORF">BXY45_14611</name>
</gene>
<evidence type="ECO:0000313" key="3">
    <source>
        <dbReference type="Proteomes" id="UP000245469"/>
    </source>
</evidence>
<evidence type="ECO:0000313" key="2">
    <source>
        <dbReference type="EMBL" id="PWJ46485.1"/>
    </source>
</evidence>
<evidence type="ECO:0000256" key="1">
    <source>
        <dbReference type="SAM" id="Phobius"/>
    </source>
</evidence>
<feature type="transmembrane region" description="Helical" evidence="1">
    <location>
        <begin position="171"/>
        <end position="198"/>
    </location>
</feature>
<dbReference type="OrthoDB" id="3425909at2"/>
<proteinExistence type="predicted"/>
<keyword evidence="2" id="KW-0378">Hydrolase</keyword>
<protein>
    <submittedName>
        <fullName evidence="2">LexA-binding, inner membrane-associated putative hydrolase</fullName>
    </submittedName>
</protein>
<feature type="transmembrane region" description="Helical" evidence="1">
    <location>
        <begin position="115"/>
        <end position="136"/>
    </location>
</feature>
<dbReference type="RefSeq" id="WP_109776643.1">
    <property type="nucleotide sequence ID" value="NZ_QGDQ01000046.1"/>
</dbReference>
<dbReference type="EMBL" id="QGDQ01000046">
    <property type="protein sequence ID" value="PWJ46485.1"/>
    <property type="molecule type" value="Genomic_DNA"/>
</dbReference>
<organism evidence="2 3">
    <name type="scientific">Quadrisphaera granulorum</name>
    <dbReference type="NCBI Taxonomy" id="317664"/>
    <lineage>
        <taxon>Bacteria</taxon>
        <taxon>Bacillati</taxon>
        <taxon>Actinomycetota</taxon>
        <taxon>Actinomycetes</taxon>
        <taxon>Kineosporiales</taxon>
        <taxon>Kineosporiaceae</taxon>
        <taxon>Quadrisphaera</taxon>
    </lineage>
</organism>
<name>A0A315ZLI7_9ACTN</name>
<dbReference type="Pfam" id="PF04307">
    <property type="entry name" value="YdjM"/>
    <property type="match status" value="1"/>
</dbReference>
<feature type="transmembrane region" description="Helical" evidence="1">
    <location>
        <begin position="219"/>
        <end position="238"/>
    </location>
</feature>
<dbReference type="AlphaFoldDB" id="A0A315ZLI7"/>
<feature type="transmembrane region" description="Helical" evidence="1">
    <location>
        <begin position="143"/>
        <end position="159"/>
    </location>
</feature>
<dbReference type="Proteomes" id="UP000245469">
    <property type="component" value="Unassembled WGS sequence"/>
</dbReference>
<dbReference type="InterPro" id="IPR007404">
    <property type="entry name" value="YdjM-like"/>
</dbReference>